<comment type="caution">
    <text evidence="2">The sequence shown here is derived from an EMBL/GenBank/DDBJ whole genome shotgun (WGS) entry which is preliminary data.</text>
</comment>
<dbReference type="AlphaFoldDB" id="A0AAD6SZR3"/>
<protein>
    <submittedName>
        <fullName evidence="2">Uncharacterized protein</fullName>
    </submittedName>
</protein>
<feature type="compositionally biased region" description="Polar residues" evidence="1">
    <location>
        <begin position="299"/>
        <end position="315"/>
    </location>
</feature>
<feature type="compositionally biased region" description="Pro residues" evidence="1">
    <location>
        <begin position="23"/>
        <end position="33"/>
    </location>
</feature>
<evidence type="ECO:0000313" key="2">
    <source>
        <dbReference type="EMBL" id="KAJ7037054.1"/>
    </source>
</evidence>
<evidence type="ECO:0000313" key="3">
    <source>
        <dbReference type="Proteomes" id="UP001218188"/>
    </source>
</evidence>
<gene>
    <name evidence="2" type="ORF">C8F04DRAFT_1257287</name>
</gene>
<keyword evidence="3" id="KW-1185">Reference proteome</keyword>
<organism evidence="2 3">
    <name type="scientific">Mycena alexandri</name>
    <dbReference type="NCBI Taxonomy" id="1745969"/>
    <lineage>
        <taxon>Eukaryota</taxon>
        <taxon>Fungi</taxon>
        <taxon>Dikarya</taxon>
        <taxon>Basidiomycota</taxon>
        <taxon>Agaricomycotina</taxon>
        <taxon>Agaricomycetes</taxon>
        <taxon>Agaricomycetidae</taxon>
        <taxon>Agaricales</taxon>
        <taxon>Marasmiineae</taxon>
        <taxon>Mycenaceae</taxon>
        <taxon>Mycena</taxon>
    </lineage>
</organism>
<dbReference type="EMBL" id="JARJCM010000039">
    <property type="protein sequence ID" value="KAJ7037054.1"/>
    <property type="molecule type" value="Genomic_DNA"/>
</dbReference>
<feature type="region of interest" description="Disordered" evidence="1">
    <location>
        <begin position="273"/>
        <end position="331"/>
    </location>
</feature>
<evidence type="ECO:0000256" key="1">
    <source>
        <dbReference type="SAM" id="MobiDB-lite"/>
    </source>
</evidence>
<proteinExistence type="predicted"/>
<feature type="region of interest" description="Disordered" evidence="1">
    <location>
        <begin position="16"/>
        <end position="51"/>
    </location>
</feature>
<feature type="region of interest" description="Disordered" evidence="1">
    <location>
        <begin position="116"/>
        <end position="154"/>
    </location>
</feature>
<name>A0AAD6SZR3_9AGAR</name>
<dbReference type="Proteomes" id="UP001218188">
    <property type="component" value="Unassembled WGS sequence"/>
</dbReference>
<reference evidence="2" key="1">
    <citation type="submission" date="2023-03" db="EMBL/GenBank/DDBJ databases">
        <title>Massive genome expansion in bonnet fungi (Mycena s.s.) driven by repeated elements and novel gene families across ecological guilds.</title>
        <authorList>
            <consortium name="Lawrence Berkeley National Laboratory"/>
            <person name="Harder C.B."/>
            <person name="Miyauchi S."/>
            <person name="Viragh M."/>
            <person name="Kuo A."/>
            <person name="Thoen E."/>
            <person name="Andreopoulos B."/>
            <person name="Lu D."/>
            <person name="Skrede I."/>
            <person name="Drula E."/>
            <person name="Henrissat B."/>
            <person name="Morin E."/>
            <person name="Kohler A."/>
            <person name="Barry K."/>
            <person name="LaButti K."/>
            <person name="Morin E."/>
            <person name="Salamov A."/>
            <person name="Lipzen A."/>
            <person name="Mereny Z."/>
            <person name="Hegedus B."/>
            <person name="Baldrian P."/>
            <person name="Stursova M."/>
            <person name="Weitz H."/>
            <person name="Taylor A."/>
            <person name="Grigoriev I.V."/>
            <person name="Nagy L.G."/>
            <person name="Martin F."/>
            <person name="Kauserud H."/>
        </authorList>
    </citation>
    <scope>NUCLEOTIDE SEQUENCE</scope>
    <source>
        <strain evidence="2">CBHHK200</strain>
    </source>
</reference>
<sequence>MVHLTESLPHNTLTDLIKTASNPPAPSAPPPPVANAQGPSGPGLGASFSSAGEAARARKSIPDLRHFVTSRICQCHEDPQILIKVTKIRQLTRSNEVTKDIKTKIFDPANKLHQNSWAKLSNRPDSSKRKKPATPLTAEPAAKRKPSGPKSEKSDSIELTIVLVENTKEVNRGEMRKLHSYGYIRYISFPSTSSPSDVSHIISETFSTILNLDPFRLLCVISKGQGTSPALRMHAVTANITLRDLQMASTTHRQAKEYKKCVYIAAPREADNLPYDCDEPMSTHSEETEEFPESPTKFTAQATSEESAQADTSAGPSGESKSSKDEVPSHSPISDVFRLLVNMHRPASTKTWWPAQTTEPYAGALSEAVPMIDRQLHRTEGSTIGALSIDAILSLFEHDLFPQLVFLLELGDPAAHEKNFRLGAHGLEPIVNILYHFHRFLKGPHIYLPDAHLKGYVDQVDMYGTAIYSALLNFRTLVDRENYDPPDVAGVRKILRTRRTIFATADEDERFTVLNLSVSRDDPETFVIRVNKDFYIDDEGNIVSDECRLVGEHGIDGFMALVDELLDVLPVSHGSYEALYEALVGTCGALNRRMTNYNKSHSKKKRQEKSAPPESHSLRSWE</sequence>
<feature type="compositionally biased region" description="Basic and acidic residues" evidence="1">
    <location>
        <begin position="608"/>
        <end position="622"/>
    </location>
</feature>
<accession>A0AAD6SZR3</accession>
<feature type="region of interest" description="Disordered" evidence="1">
    <location>
        <begin position="598"/>
        <end position="622"/>
    </location>
</feature>